<dbReference type="PANTHER" id="PTHR11021:SF0">
    <property type="entry name" value="SMALL NUCLEAR RIBONUCLEOPROTEIN F"/>
    <property type="match status" value="1"/>
</dbReference>
<dbReference type="GO" id="GO:0000398">
    <property type="term" value="P:mRNA splicing, via spliceosome"/>
    <property type="evidence" value="ECO:0007669"/>
    <property type="project" value="InterPro"/>
</dbReference>
<dbReference type="PROSITE" id="PS52002">
    <property type="entry name" value="SM"/>
    <property type="match status" value="1"/>
</dbReference>
<accession>A0A3G3II01</accession>
<dbReference type="Pfam" id="PF01423">
    <property type="entry name" value="LSM"/>
    <property type="match status" value="1"/>
</dbReference>
<keyword evidence="3 5" id="KW-0687">Ribonucleoprotein</keyword>
<evidence type="ECO:0000256" key="1">
    <source>
        <dbReference type="ARBA" id="ARBA00006850"/>
    </source>
</evidence>
<sequence length="80" mass="8773">MGWSKVAILIVKPLDILKQAIGKNVIVVLKGKREYRGVLDGYDPHMNLVLKNAEELVSGESVGRTATIIVRGDNVIYISP</sequence>
<dbReference type="InterPro" id="IPR001163">
    <property type="entry name" value="Sm_dom_euk/arc"/>
</dbReference>
<dbReference type="InterPro" id="IPR016487">
    <property type="entry name" value="Lsm6/sSmF"/>
</dbReference>
<dbReference type="PANTHER" id="PTHR11021">
    <property type="entry name" value="SMALL NUCLEAR RIBONUCLEOPROTEIN F SNRNP-F"/>
    <property type="match status" value="1"/>
</dbReference>
<dbReference type="SMART" id="SM00651">
    <property type="entry name" value="Sm"/>
    <property type="match status" value="1"/>
</dbReference>
<dbReference type="Proteomes" id="UP000273278">
    <property type="component" value="Chromosome"/>
</dbReference>
<organism evidence="5 6">
    <name type="scientific">Methanomethylophilus alvi</name>
    <dbReference type="NCBI Taxonomy" id="1291540"/>
    <lineage>
        <taxon>Archaea</taxon>
        <taxon>Methanobacteriati</taxon>
        <taxon>Thermoplasmatota</taxon>
        <taxon>Thermoplasmata</taxon>
        <taxon>Methanomassiliicoccales</taxon>
        <taxon>Methanomethylophilaceae</taxon>
        <taxon>Methanomethylophilus</taxon>
    </lineage>
</organism>
<reference evidence="5 6" key="1">
    <citation type="submission" date="2016-10" db="EMBL/GenBank/DDBJ databases">
        <title>Complete genome of the TMA-utilizing, human hosted archaeon Methanomethylophilus alvus Gen. nov, sp. nov., strain Mx-05, derived from a pure culture.</title>
        <authorList>
            <person name="Brugere J.-F."/>
            <person name="Ben Hania W."/>
            <person name="Chaudhary P.P."/>
            <person name="Gaci N."/>
            <person name="Borrel G."/>
            <person name="Cao Van Tuat L."/>
            <person name="Fardeau M.-L."/>
            <person name="Harris H.M.B."/>
            <person name="O'Toole P.W."/>
            <person name="Ollivier B."/>
        </authorList>
    </citation>
    <scope>NUCLEOTIDE SEQUENCE [LARGE SCALE GENOMIC DNA]</scope>
    <source>
        <strain evidence="5 6">Mx-05</strain>
    </source>
</reference>
<gene>
    <name evidence="5" type="ORF">BKD89_06580</name>
</gene>
<evidence type="ECO:0000259" key="4">
    <source>
        <dbReference type="PROSITE" id="PS52002"/>
    </source>
</evidence>
<dbReference type="InterPro" id="IPR047575">
    <property type="entry name" value="Sm"/>
</dbReference>
<evidence type="ECO:0000313" key="6">
    <source>
        <dbReference type="Proteomes" id="UP000273278"/>
    </source>
</evidence>
<proteinExistence type="inferred from homology"/>
<feature type="domain" description="Sm" evidence="4">
    <location>
        <begin position="12"/>
        <end position="80"/>
    </location>
</feature>
<dbReference type="AlphaFoldDB" id="A0A3G3II01"/>
<dbReference type="PIRSF" id="PIRSF006609">
    <property type="entry name" value="snRNP_SmF"/>
    <property type="match status" value="1"/>
</dbReference>
<name>A0A3G3II01_9ARCH</name>
<evidence type="ECO:0000256" key="2">
    <source>
        <dbReference type="ARBA" id="ARBA00021121"/>
    </source>
</evidence>
<dbReference type="InterPro" id="IPR010920">
    <property type="entry name" value="LSM_dom_sf"/>
</dbReference>
<protein>
    <recommendedName>
        <fullName evidence="2">Putative snRNP Sm-like protein</fullName>
    </recommendedName>
</protein>
<dbReference type="GO" id="GO:0003723">
    <property type="term" value="F:RNA binding"/>
    <property type="evidence" value="ECO:0007669"/>
    <property type="project" value="InterPro"/>
</dbReference>
<dbReference type="NCBIfam" id="NF001963">
    <property type="entry name" value="PRK00737.1"/>
    <property type="match status" value="1"/>
</dbReference>
<dbReference type="Gene3D" id="2.30.30.100">
    <property type="match status" value="1"/>
</dbReference>
<evidence type="ECO:0000256" key="3">
    <source>
        <dbReference type="ARBA" id="ARBA00023274"/>
    </source>
</evidence>
<dbReference type="GO" id="GO:1990904">
    <property type="term" value="C:ribonucleoprotein complex"/>
    <property type="evidence" value="ECO:0007669"/>
    <property type="project" value="UniProtKB-KW"/>
</dbReference>
<dbReference type="InterPro" id="IPR022901">
    <property type="entry name" value="snRNP_Sm-like_arc"/>
</dbReference>
<dbReference type="EMBL" id="CP017686">
    <property type="protein sequence ID" value="AYQ55460.1"/>
    <property type="molecule type" value="Genomic_DNA"/>
</dbReference>
<comment type="similarity">
    <text evidence="1">Belongs to the snRNP Sm proteins family.</text>
</comment>
<evidence type="ECO:0000313" key="5">
    <source>
        <dbReference type="EMBL" id="AYQ55460.1"/>
    </source>
</evidence>
<dbReference type="SUPFAM" id="SSF50182">
    <property type="entry name" value="Sm-like ribonucleoproteins"/>
    <property type="match status" value="1"/>
</dbReference>
<dbReference type="CDD" id="cd01731">
    <property type="entry name" value="archaeal_Sm1"/>
    <property type="match status" value="1"/>
</dbReference>